<dbReference type="GO" id="GO:0008360">
    <property type="term" value="P:regulation of cell shape"/>
    <property type="evidence" value="ECO:0007669"/>
    <property type="project" value="UniProtKB-KW"/>
</dbReference>
<keyword evidence="4" id="KW-0573">Peptidoglycan synthesis</keyword>
<dbReference type="EMBL" id="LCAL01000001">
    <property type="protein sequence ID" value="KKR91070.1"/>
    <property type="molecule type" value="Genomic_DNA"/>
</dbReference>
<dbReference type="GO" id="GO:0016755">
    <property type="term" value="F:aminoacyltransferase activity"/>
    <property type="evidence" value="ECO:0007669"/>
    <property type="project" value="InterPro"/>
</dbReference>
<keyword evidence="6" id="KW-0961">Cell wall biogenesis/degradation</keyword>
<dbReference type="Gene3D" id="3.40.630.30">
    <property type="match status" value="1"/>
</dbReference>
<dbReference type="PROSITE" id="PS51191">
    <property type="entry name" value="FEMABX"/>
    <property type="match status" value="1"/>
</dbReference>
<dbReference type="InterPro" id="IPR050644">
    <property type="entry name" value="PG_Glycine_Bridge_Synth"/>
</dbReference>
<dbReference type="PANTHER" id="PTHR36174:SF1">
    <property type="entry name" value="LIPID II:GLYCINE GLYCYLTRANSFERASE"/>
    <property type="match status" value="1"/>
</dbReference>
<evidence type="ECO:0000256" key="6">
    <source>
        <dbReference type="ARBA" id="ARBA00023316"/>
    </source>
</evidence>
<dbReference type="InterPro" id="IPR016181">
    <property type="entry name" value="Acyl_CoA_acyltransferase"/>
</dbReference>
<name>A0A0G0X352_9BACT</name>
<gene>
    <name evidence="7" type="ORF">UU39_C0001G0016</name>
</gene>
<evidence type="ECO:0000256" key="5">
    <source>
        <dbReference type="ARBA" id="ARBA00023315"/>
    </source>
</evidence>
<dbReference type="PANTHER" id="PTHR36174">
    <property type="entry name" value="LIPID II:GLYCINE GLYCYLTRANSFERASE"/>
    <property type="match status" value="1"/>
</dbReference>
<dbReference type="SUPFAM" id="SSF55729">
    <property type="entry name" value="Acyl-CoA N-acyltransferases (Nat)"/>
    <property type="match status" value="1"/>
</dbReference>
<organism evidence="7 8">
    <name type="scientific">Candidatus Woesebacteria bacterium GW2011_GWD1_41_12</name>
    <dbReference type="NCBI Taxonomy" id="1618593"/>
    <lineage>
        <taxon>Bacteria</taxon>
        <taxon>Candidatus Woeseibacteriota</taxon>
    </lineage>
</organism>
<protein>
    <submittedName>
        <fullName evidence="7">Methicillin resistance protein</fullName>
    </submittedName>
</protein>
<evidence type="ECO:0000313" key="7">
    <source>
        <dbReference type="EMBL" id="KKR91070.1"/>
    </source>
</evidence>
<dbReference type="GO" id="GO:0071555">
    <property type="term" value="P:cell wall organization"/>
    <property type="evidence" value="ECO:0007669"/>
    <property type="project" value="UniProtKB-KW"/>
</dbReference>
<comment type="caution">
    <text evidence="7">The sequence shown here is derived from an EMBL/GenBank/DDBJ whole genome shotgun (WGS) entry which is preliminary data.</text>
</comment>
<dbReference type="AlphaFoldDB" id="A0A0G0X352"/>
<keyword evidence="3" id="KW-0133">Cell shape</keyword>
<sequence length="281" mass="32812">MVDIRQTLSYAKYLRSLGWVVERTGEISYFIKKFPLLGSLLKIQRPDEIRMDTISKLCRKHGVFQIIIEPKNDLDAKYLVSSGFKLAKDTYLPSKTLLIDLTESKEDILKKFKKDARQAIRKGSGLNIKEYSTPDEIRIFREGWKKSVKLNRFVPSTEQLIKLKKSFPQSYSLFLASHNIVGRIIGGVIFTTSSHERSNYITYYWQAFTNNEGRTTLSQYSLLWQGILWAKKNGYKIFDFEGIYDPRFPNRSWKGFTHFKHSFGGNEVEYPGCYTKLRLPR</sequence>
<dbReference type="InterPro" id="IPR003447">
    <property type="entry name" value="FEMABX"/>
</dbReference>
<reference evidence="7 8" key="1">
    <citation type="journal article" date="2015" name="Nature">
        <title>rRNA introns, odd ribosomes, and small enigmatic genomes across a large radiation of phyla.</title>
        <authorList>
            <person name="Brown C.T."/>
            <person name="Hug L.A."/>
            <person name="Thomas B.C."/>
            <person name="Sharon I."/>
            <person name="Castelle C.J."/>
            <person name="Singh A."/>
            <person name="Wilkins M.J."/>
            <person name="Williams K.H."/>
            <person name="Banfield J.F."/>
        </authorList>
    </citation>
    <scope>NUCLEOTIDE SEQUENCE [LARGE SCALE GENOMIC DNA]</scope>
</reference>
<keyword evidence="5" id="KW-0012">Acyltransferase</keyword>
<evidence type="ECO:0000256" key="2">
    <source>
        <dbReference type="ARBA" id="ARBA00022679"/>
    </source>
</evidence>
<evidence type="ECO:0000313" key="8">
    <source>
        <dbReference type="Proteomes" id="UP000034275"/>
    </source>
</evidence>
<dbReference type="GO" id="GO:0009252">
    <property type="term" value="P:peptidoglycan biosynthetic process"/>
    <property type="evidence" value="ECO:0007669"/>
    <property type="project" value="UniProtKB-KW"/>
</dbReference>
<proteinExistence type="inferred from homology"/>
<evidence type="ECO:0000256" key="4">
    <source>
        <dbReference type="ARBA" id="ARBA00022984"/>
    </source>
</evidence>
<dbReference type="Proteomes" id="UP000034275">
    <property type="component" value="Unassembled WGS sequence"/>
</dbReference>
<evidence type="ECO:0000256" key="3">
    <source>
        <dbReference type="ARBA" id="ARBA00022960"/>
    </source>
</evidence>
<evidence type="ECO:0000256" key="1">
    <source>
        <dbReference type="ARBA" id="ARBA00009943"/>
    </source>
</evidence>
<comment type="similarity">
    <text evidence="1">Belongs to the FemABX family.</text>
</comment>
<keyword evidence="2" id="KW-0808">Transferase</keyword>
<accession>A0A0G0X352</accession>